<dbReference type="Proteomes" id="UP000198228">
    <property type="component" value="Chromosome I"/>
</dbReference>
<accession>A0A1C4UXI4</accession>
<feature type="compositionally biased region" description="Low complexity" evidence="1">
    <location>
        <begin position="124"/>
        <end position="150"/>
    </location>
</feature>
<dbReference type="EMBL" id="LT607410">
    <property type="protein sequence ID" value="SCE76351.1"/>
    <property type="molecule type" value="Genomic_DNA"/>
</dbReference>
<gene>
    <name evidence="2" type="ORF">GA0074696_0695</name>
</gene>
<evidence type="ECO:0000313" key="2">
    <source>
        <dbReference type="EMBL" id="SCE76351.1"/>
    </source>
</evidence>
<protein>
    <submittedName>
        <fullName evidence="2">Uncharacterized protein</fullName>
    </submittedName>
</protein>
<feature type="region of interest" description="Disordered" evidence="1">
    <location>
        <begin position="22"/>
        <end position="74"/>
    </location>
</feature>
<feature type="region of interest" description="Disordered" evidence="1">
    <location>
        <begin position="102"/>
        <end position="150"/>
    </location>
</feature>
<dbReference type="AlphaFoldDB" id="A0A1C4UXI4"/>
<feature type="compositionally biased region" description="Low complexity" evidence="1">
    <location>
        <begin position="50"/>
        <end position="59"/>
    </location>
</feature>
<evidence type="ECO:0000313" key="3">
    <source>
        <dbReference type="Proteomes" id="UP000198228"/>
    </source>
</evidence>
<name>A0A1C4UXI4_9ACTN</name>
<organism evidence="2 3">
    <name type="scientific">Micromonospora purpureochromogenes</name>
    <dbReference type="NCBI Taxonomy" id="47872"/>
    <lineage>
        <taxon>Bacteria</taxon>
        <taxon>Bacillati</taxon>
        <taxon>Actinomycetota</taxon>
        <taxon>Actinomycetes</taxon>
        <taxon>Micromonosporales</taxon>
        <taxon>Micromonosporaceae</taxon>
        <taxon>Micromonospora</taxon>
    </lineage>
</organism>
<proteinExistence type="predicted"/>
<reference evidence="2 3" key="1">
    <citation type="submission" date="2016-06" db="EMBL/GenBank/DDBJ databases">
        <authorList>
            <person name="Kjaerup R.B."/>
            <person name="Dalgaard T.S."/>
            <person name="Juul-Madsen H.R."/>
        </authorList>
    </citation>
    <scope>NUCLEOTIDE SEQUENCE [LARGE SCALE GENOMIC DNA]</scope>
    <source>
        <strain evidence="2 3">DSM 43821</strain>
    </source>
</reference>
<dbReference type="RefSeq" id="WP_157745782.1">
    <property type="nucleotide sequence ID" value="NZ_LT607410.1"/>
</dbReference>
<feature type="compositionally biased region" description="Low complexity" evidence="1">
    <location>
        <begin position="22"/>
        <end position="32"/>
    </location>
</feature>
<evidence type="ECO:0000256" key="1">
    <source>
        <dbReference type="SAM" id="MobiDB-lite"/>
    </source>
</evidence>
<sequence length="150" mass="15421">MFGFIRGRNAALWPYRRKKVAPATGVPGATPPQGSAGSAEPAAGVGDRAGGAPAATGPRRLADPGADLAGEGRTVVTTARACRAGKADMTLSVMPLSHKYASESYRSLRHSSPAADTPERNRRTATPRTATPRTATASAIAARTAVGDRR</sequence>